<reference evidence="3" key="1">
    <citation type="submission" date="2016-10" db="EMBL/GenBank/DDBJ databases">
        <authorList>
            <person name="Varghese N."/>
            <person name="Submissions S."/>
        </authorList>
    </citation>
    <scope>NUCLEOTIDE SEQUENCE [LARGE SCALE GENOMIC DNA]</scope>
    <source>
        <strain evidence="3">DSM 44142</strain>
    </source>
</reference>
<feature type="transmembrane region" description="Helical" evidence="1">
    <location>
        <begin position="37"/>
        <end position="55"/>
    </location>
</feature>
<dbReference type="AlphaFoldDB" id="A0A1H1B2Q8"/>
<name>A0A1H1B2Q8_9ACTN</name>
<protein>
    <submittedName>
        <fullName evidence="2">Uncharacterized protein</fullName>
    </submittedName>
</protein>
<keyword evidence="3" id="KW-1185">Reference proteome</keyword>
<sequence>MGIRFGDATAADVPAIVTAFWAASQTEAHYRLRVDQIIMALLITLAVMVLGLGFTSRH</sequence>
<accession>A0A1H1B2Q8</accession>
<evidence type="ECO:0000256" key="1">
    <source>
        <dbReference type="SAM" id="Phobius"/>
    </source>
</evidence>
<dbReference type="EMBL" id="FNLF01000002">
    <property type="protein sequence ID" value="SDQ45716.1"/>
    <property type="molecule type" value="Genomic_DNA"/>
</dbReference>
<organism evidence="2 3">
    <name type="scientific">Tsukamurella pulmonis</name>
    <dbReference type="NCBI Taxonomy" id="47312"/>
    <lineage>
        <taxon>Bacteria</taxon>
        <taxon>Bacillati</taxon>
        <taxon>Actinomycetota</taxon>
        <taxon>Actinomycetes</taxon>
        <taxon>Mycobacteriales</taxon>
        <taxon>Tsukamurellaceae</taxon>
        <taxon>Tsukamurella</taxon>
    </lineage>
</organism>
<keyword evidence="1" id="KW-0472">Membrane</keyword>
<keyword evidence="1" id="KW-1133">Transmembrane helix</keyword>
<dbReference type="Proteomes" id="UP000183053">
    <property type="component" value="Unassembled WGS sequence"/>
</dbReference>
<gene>
    <name evidence="2" type="ORF">SAMN04489765_0489</name>
</gene>
<dbReference type="RefSeq" id="WP_156483180.1">
    <property type="nucleotide sequence ID" value="NZ_FNLF01000002.1"/>
</dbReference>
<keyword evidence="1" id="KW-0812">Transmembrane</keyword>
<evidence type="ECO:0000313" key="3">
    <source>
        <dbReference type="Proteomes" id="UP000183053"/>
    </source>
</evidence>
<proteinExistence type="predicted"/>
<evidence type="ECO:0000313" key="2">
    <source>
        <dbReference type="EMBL" id="SDQ45716.1"/>
    </source>
</evidence>